<organism evidence="2">
    <name type="scientific">viral metagenome</name>
    <dbReference type="NCBI Taxonomy" id="1070528"/>
    <lineage>
        <taxon>unclassified sequences</taxon>
        <taxon>metagenomes</taxon>
        <taxon>organismal metagenomes</taxon>
    </lineage>
</organism>
<proteinExistence type="predicted"/>
<feature type="compositionally biased region" description="Pro residues" evidence="1">
    <location>
        <begin position="454"/>
        <end position="473"/>
    </location>
</feature>
<evidence type="ECO:0000256" key="1">
    <source>
        <dbReference type="SAM" id="MobiDB-lite"/>
    </source>
</evidence>
<dbReference type="InterPro" id="IPR036890">
    <property type="entry name" value="HATPase_C_sf"/>
</dbReference>
<dbReference type="AlphaFoldDB" id="A0A6C0K3W6"/>
<reference evidence="2" key="1">
    <citation type="journal article" date="2020" name="Nature">
        <title>Giant virus diversity and host interactions through global metagenomics.</title>
        <authorList>
            <person name="Schulz F."/>
            <person name="Roux S."/>
            <person name="Paez-Espino D."/>
            <person name="Jungbluth S."/>
            <person name="Walsh D.A."/>
            <person name="Denef V.J."/>
            <person name="McMahon K.D."/>
            <person name="Konstantinidis K.T."/>
            <person name="Eloe-Fadrosh E.A."/>
            <person name="Kyrpides N.C."/>
            <person name="Woyke T."/>
        </authorList>
    </citation>
    <scope>NUCLEOTIDE SEQUENCE</scope>
    <source>
        <strain evidence="2">GVMAG-S-1101172-89</strain>
    </source>
</reference>
<evidence type="ECO:0008006" key="3">
    <source>
        <dbReference type="Google" id="ProtNLM"/>
    </source>
</evidence>
<accession>A0A6C0K3W6</accession>
<dbReference type="Pfam" id="PF13589">
    <property type="entry name" value="HATPase_c_3"/>
    <property type="match status" value="1"/>
</dbReference>
<dbReference type="SUPFAM" id="SSF55874">
    <property type="entry name" value="ATPase domain of HSP90 chaperone/DNA topoisomerase II/histidine kinase"/>
    <property type="match status" value="1"/>
</dbReference>
<dbReference type="Gene3D" id="3.30.565.10">
    <property type="entry name" value="Histidine kinase-like ATPase, C-terminal domain"/>
    <property type="match status" value="1"/>
</dbReference>
<feature type="region of interest" description="Disordered" evidence="1">
    <location>
        <begin position="451"/>
        <end position="514"/>
    </location>
</feature>
<name>A0A6C0K3W6_9ZZZZ</name>
<dbReference type="EMBL" id="MN740809">
    <property type="protein sequence ID" value="QHU12732.1"/>
    <property type="molecule type" value="Genomic_DNA"/>
</dbReference>
<protein>
    <recommendedName>
        <fullName evidence="3">Histidine kinase/HSP90-like ATPase domain-containing protein</fullName>
    </recommendedName>
</protein>
<sequence>MNMQIGRIDERGYLKGFSRRGFTPAKCLSELIANSLDSMDKLPLNRDYKRAITFSIFSDTLRMIDNGYGMSSDDAERMFALHNENHSSDKSRGVSGVGAKPSISLLGNRQETNIYTRVTGGDYLRITVPWNRIHAEGVWTDMVTTRLMTEDEKECFKNERNTEHGTTIEFRKNDILCGILEESFQRRPSNPLDSPGIIFGRDDVIMVLSNYICPSLVNDAKLKLYNYFDRSAKFYTGIQEDTIEQYYSPQDGRDRYIWKDGDDMWEVPYISYGRYSKDMKKLTVGLSGYHKVGEYVLLTGLREDKNLFDPENPKDPSLKREEGGIGGSNYIGSYNEEHLGEDSSGFLSCFKLGRNGQLVGLIEPADICMSSARANWASNLETSIVQAEVRFNPYSSQEDNHQDRAMNIQENKNQFDGKSLPKNFTRLLRALKKKKVQQIQEYITMILESVKSPQSPPSAPPPSPPSAPPPSPSLLPEEENTIVLGTPMDSHSESTSSAELESEEEAPVTPQPSIQAPLTGRILKEQLARLAIILGDEMVYDSPEFIQLSKTLMNLLASAV</sequence>
<evidence type="ECO:0000313" key="2">
    <source>
        <dbReference type="EMBL" id="QHU12732.1"/>
    </source>
</evidence>